<sequence length="346" mass="38970">MNDDESWLGIDLSGRQPKITGGIGHNSDVLVRAKSGLLKVAEGHMSAIEGWLEFGEALNEGRTMFSSDELFGQWVSDNLSVTDFNDHERIAAMWAAEDIDRFYEVKLAYPKARTVRGLHAKWKKDQIKTEWQESHIQRQQLVLDGLTVLADMHSGKDEVLIEWAKDHDLFVSIDRDTDWGNPFKVGQDGSRDEVIDRYRYHLEGNPHLMERLKGGELSGKVLGCWCYPNPCHGDVLIEYIYAQTDADNGLAGRAHRKIVVPPYSINRAMGAISGLAELYCKSYTGTVDYAAEVLIAELMKGTEDAIGISIARDRIKWLLQYKSIMDNAEPELRAFLDANPNLKTVE</sequence>
<organism evidence="2 3">
    <name type="scientific">Lentibacter algarum</name>
    <dbReference type="NCBI Taxonomy" id="576131"/>
    <lineage>
        <taxon>Bacteria</taxon>
        <taxon>Pseudomonadati</taxon>
        <taxon>Pseudomonadota</taxon>
        <taxon>Alphaproteobacteria</taxon>
        <taxon>Rhodobacterales</taxon>
        <taxon>Roseobacteraceae</taxon>
        <taxon>Lentibacter</taxon>
    </lineage>
</organism>
<evidence type="ECO:0000313" key="2">
    <source>
        <dbReference type="EMBL" id="SDY83007.1"/>
    </source>
</evidence>
<feature type="domain" description="DUF4326" evidence="1">
    <location>
        <begin position="168"/>
        <end position="238"/>
    </location>
</feature>
<reference evidence="2 3" key="1">
    <citation type="submission" date="2016-10" db="EMBL/GenBank/DDBJ databases">
        <authorList>
            <person name="de Groot N.N."/>
        </authorList>
    </citation>
    <scope>NUCLEOTIDE SEQUENCE [LARGE SCALE GENOMIC DNA]</scope>
    <source>
        <strain evidence="2 3">DSM 24677</strain>
    </source>
</reference>
<dbReference type="STRING" id="576131.SAMN05444486_104135"/>
<evidence type="ECO:0000313" key="3">
    <source>
        <dbReference type="Proteomes" id="UP000199026"/>
    </source>
</evidence>
<proteinExistence type="predicted"/>
<dbReference type="InterPro" id="IPR025475">
    <property type="entry name" value="DUF4326"/>
</dbReference>
<dbReference type="GeneID" id="78125773"/>
<name>A0A1H3N270_9RHOB</name>
<protein>
    <recommendedName>
        <fullName evidence="1">DUF4326 domain-containing protein</fullName>
    </recommendedName>
</protein>
<dbReference type="EMBL" id="FNPR01000004">
    <property type="protein sequence ID" value="SDY83007.1"/>
    <property type="molecule type" value="Genomic_DNA"/>
</dbReference>
<gene>
    <name evidence="2" type="ORF">SAMN05444486_104135</name>
</gene>
<keyword evidence="3" id="KW-1185">Reference proteome</keyword>
<evidence type="ECO:0000259" key="1">
    <source>
        <dbReference type="Pfam" id="PF14216"/>
    </source>
</evidence>
<accession>A0A1H3N270</accession>
<dbReference type="Proteomes" id="UP000199026">
    <property type="component" value="Unassembled WGS sequence"/>
</dbReference>
<dbReference type="Pfam" id="PF14216">
    <property type="entry name" value="DUF4326"/>
    <property type="match status" value="1"/>
</dbReference>
<dbReference type="RefSeq" id="WP_177170713.1">
    <property type="nucleotide sequence ID" value="NZ_FNPR01000004.1"/>
</dbReference>
<dbReference type="AlphaFoldDB" id="A0A1H3N270"/>